<dbReference type="KEGG" id="skr:BRX40_13805"/>
<feature type="compositionally biased region" description="Low complexity" evidence="1">
    <location>
        <begin position="1"/>
        <end position="50"/>
    </location>
</feature>
<reference evidence="3 5" key="3">
    <citation type="submission" date="2018-07" db="EMBL/GenBank/DDBJ databases">
        <title>Genomic and Epidemiologic Investigation of an Indolent Hospital Outbreak.</title>
        <authorList>
            <person name="Johnson R.C."/>
            <person name="Deming C."/>
            <person name="Conlan S."/>
            <person name="Zellmer C.J."/>
            <person name="Michelin A.V."/>
            <person name="Lee-Lin S."/>
            <person name="Thomas P.J."/>
            <person name="Park M."/>
            <person name="Weingarten R.A."/>
            <person name="Less J."/>
            <person name="Dekker J.P."/>
            <person name="Frank K.M."/>
            <person name="Musser K.A."/>
            <person name="Mcquiston J.R."/>
            <person name="Henderson D.K."/>
            <person name="Lau A.F."/>
            <person name="Palmore T.N."/>
            <person name="Segre J.A."/>
        </authorList>
    </citation>
    <scope>NUCLEOTIDE SEQUENCE [LARGE SCALE GENOMIC DNA]</scope>
    <source>
        <strain evidence="3 5">SK-NIH.Env10_0317</strain>
    </source>
</reference>
<feature type="region of interest" description="Disordered" evidence="1">
    <location>
        <begin position="1"/>
        <end position="71"/>
    </location>
</feature>
<proteinExistence type="predicted"/>
<protein>
    <submittedName>
        <fullName evidence="2">Uncharacterized protein</fullName>
    </submittedName>
</protein>
<name>A0A1L6JBQ2_9SPHN</name>
<dbReference type="EMBL" id="QQWO01000009">
    <property type="protein sequence ID" value="RSV02561.1"/>
    <property type="molecule type" value="Genomic_DNA"/>
</dbReference>
<keyword evidence="4" id="KW-1185">Reference proteome</keyword>
<evidence type="ECO:0000256" key="1">
    <source>
        <dbReference type="SAM" id="MobiDB-lite"/>
    </source>
</evidence>
<gene>
    <name evidence="2" type="ORF">BRX40_13805</name>
    <name evidence="3" type="ORF">CA257_11710</name>
</gene>
<dbReference type="STRING" id="93064.BRX40_13805"/>
<dbReference type="Proteomes" id="UP000286681">
    <property type="component" value="Unassembled WGS sequence"/>
</dbReference>
<evidence type="ECO:0000313" key="5">
    <source>
        <dbReference type="Proteomes" id="UP000286681"/>
    </source>
</evidence>
<sequence length="120" mass="12034">MTKRTPTPAAAAPAIAATDPAQTPAPAAEANVAGEASSAADAQQEGASDAVASELAAQPHAESAPATDGATERVLARVLVAFDGHEPNDVVELTEAELRAHGDQVDPTPAAVEYARSLVE</sequence>
<evidence type="ECO:0000313" key="2">
    <source>
        <dbReference type="EMBL" id="APR53358.1"/>
    </source>
</evidence>
<dbReference type="Proteomes" id="UP000185161">
    <property type="component" value="Chromosome"/>
</dbReference>
<evidence type="ECO:0000313" key="4">
    <source>
        <dbReference type="Proteomes" id="UP000185161"/>
    </source>
</evidence>
<evidence type="ECO:0000313" key="3">
    <source>
        <dbReference type="EMBL" id="RSV02561.1"/>
    </source>
</evidence>
<dbReference type="AlphaFoldDB" id="A0A1L6JBQ2"/>
<dbReference type="GeneID" id="44133640"/>
<reference evidence="2" key="1">
    <citation type="submission" date="2016-12" db="EMBL/GenBank/DDBJ databases">
        <title>Whole genome sequencing of Sphingomonas koreensis.</title>
        <authorList>
            <person name="Conlan S."/>
            <person name="Thomas P.J."/>
            <person name="Mullikin J."/>
            <person name="Palmore T.N."/>
            <person name="Frank K.M."/>
            <person name="Segre J.A."/>
        </authorList>
    </citation>
    <scope>NUCLEOTIDE SEQUENCE</scope>
    <source>
        <strain evidence="2">ABOJV</strain>
    </source>
</reference>
<dbReference type="EMBL" id="CP018820">
    <property type="protein sequence ID" value="APR53358.1"/>
    <property type="molecule type" value="Genomic_DNA"/>
</dbReference>
<dbReference type="RefSeq" id="WP_075151996.1">
    <property type="nucleotide sequence ID" value="NZ_CP018820.1"/>
</dbReference>
<organism evidence="2 4">
    <name type="scientific">Sphingomonas koreensis</name>
    <dbReference type="NCBI Taxonomy" id="93064"/>
    <lineage>
        <taxon>Bacteria</taxon>
        <taxon>Pseudomonadati</taxon>
        <taxon>Pseudomonadota</taxon>
        <taxon>Alphaproteobacteria</taxon>
        <taxon>Sphingomonadales</taxon>
        <taxon>Sphingomonadaceae</taxon>
        <taxon>Sphingomonas</taxon>
    </lineage>
</organism>
<reference evidence="4" key="2">
    <citation type="submission" date="2016-12" db="EMBL/GenBank/DDBJ databases">
        <title>Whole genome sequencing of Sphingomonas sp. ABOJV.</title>
        <authorList>
            <person name="Conlan S."/>
            <person name="Thomas P.J."/>
            <person name="Mullikin J."/>
            <person name="Palmore T.N."/>
            <person name="Frank K.M."/>
            <person name="Segre J.A."/>
        </authorList>
    </citation>
    <scope>NUCLEOTIDE SEQUENCE [LARGE SCALE GENOMIC DNA]</scope>
    <source>
        <strain evidence="4">ABOJV</strain>
    </source>
</reference>
<accession>A0A1L6JBQ2</accession>